<feature type="domain" description="DUF6570" evidence="1">
    <location>
        <begin position="4"/>
        <end position="38"/>
    </location>
</feature>
<evidence type="ECO:0000313" key="2">
    <source>
        <dbReference type="EMBL" id="OCH89704.1"/>
    </source>
</evidence>
<dbReference type="Proteomes" id="UP000250043">
    <property type="component" value="Unassembled WGS sequence"/>
</dbReference>
<evidence type="ECO:0000313" key="3">
    <source>
        <dbReference type="Proteomes" id="UP000250043"/>
    </source>
</evidence>
<reference evidence="2 3" key="1">
    <citation type="submission" date="2016-07" db="EMBL/GenBank/DDBJ databases">
        <title>Draft genome of the white-rot fungus Obba rivulosa 3A-2.</title>
        <authorList>
            <consortium name="DOE Joint Genome Institute"/>
            <person name="Miettinen O."/>
            <person name="Riley R."/>
            <person name="Acob R."/>
            <person name="Barry K."/>
            <person name="Cullen D."/>
            <person name="De Vries R."/>
            <person name="Hainaut M."/>
            <person name="Hatakka A."/>
            <person name="Henrissat B."/>
            <person name="Hilden K."/>
            <person name="Kuo R."/>
            <person name="Labutti K."/>
            <person name="Lipzen A."/>
            <person name="Makela M.R."/>
            <person name="Sandor L."/>
            <person name="Spatafora J.W."/>
            <person name="Grigoriev I.V."/>
            <person name="Hibbett D.S."/>
        </authorList>
    </citation>
    <scope>NUCLEOTIDE SEQUENCE [LARGE SCALE GENOMIC DNA]</scope>
    <source>
        <strain evidence="2 3">3A-2</strain>
    </source>
</reference>
<dbReference type="Pfam" id="PF20209">
    <property type="entry name" value="DUF6570"/>
    <property type="match status" value="1"/>
</dbReference>
<sequence>FERTPLLVRRRKILEALQWLQLNHSGYSDVTISRENINSYSETEPPVSVVHLPSSGQAPSESLSVFDRDTEKGVHEGKCSFAVHGLTAPQLDDMSYDAKVAASLKHLQNGGSVIAYGHASQPESLYNNPGLFPSMFPWLFPYGTGGFEN</sequence>
<accession>A0A8E2AV01</accession>
<evidence type="ECO:0000259" key="1">
    <source>
        <dbReference type="Pfam" id="PF20209"/>
    </source>
</evidence>
<dbReference type="EMBL" id="KV722421">
    <property type="protein sequence ID" value="OCH89704.1"/>
    <property type="molecule type" value="Genomic_DNA"/>
</dbReference>
<gene>
    <name evidence="2" type="ORF">OBBRIDRAFT_696602</name>
</gene>
<dbReference type="InterPro" id="IPR046700">
    <property type="entry name" value="DUF6570"/>
</dbReference>
<feature type="non-terminal residue" evidence="2">
    <location>
        <position position="1"/>
    </location>
</feature>
<feature type="non-terminal residue" evidence="2">
    <location>
        <position position="149"/>
    </location>
</feature>
<name>A0A8E2AV01_9APHY</name>
<dbReference type="OrthoDB" id="3221862at2759"/>
<organism evidence="2 3">
    <name type="scientific">Obba rivulosa</name>
    <dbReference type="NCBI Taxonomy" id="1052685"/>
    <lineage>
        <taxon>Eukaryota</taxon>
        <taxon>Fungi</taxon>
        <taxon>Dikarya</taxon>
        <taxon>Basidiomycota</taxon>
        <taxon>Agaricomycotina</taxon>
        <taxon>Agaricomycetes</taxon>
        <taxon>Polyporales</taxon>
        <taxon>Gelatoporiaceae</taxon>
        <taxon>Obba</taxon>
    </lineage>
</organism>
<proteinExistence type="predicted"/>
<dbReference type="AlphaFoldDB" id="A0A8E2AV01"/>
<protein>
    <recommendedName>
        <fullName evidence="1">DUF6570 domain-containing protein</fullName>
    </recommendedName>
</protein>
<keyword evidence="3" id="KW-1185">Reference proteome</keyword>